<dbReference type="InterPro" id="IPR003390">
    <property type="entry name" value="DNA_integrity_scan_DisA_N"/>
</dbReference>
<comment type="caution">
    <text evidence="2">The sequence shown here is derived from an EMBL/GenBank/DDBJ whole genome shotgun (WGS) entry which is preliminary data.</text>
</comment>
<dbReference type="Pfam" id="PF21752">
    <property type="entry name" value="DACNG"/>
    <property type="match status" value="1"/>
</dbReference>
<protein>
    <recommendedName>
        <fullName evidence="1">DAC domain-containing protein</fullName>
    </recommendedName>
</protein>
<sequence length="580" mass="66290">MSRGIYLFMWGYQVSFRISCQRLIRDVLKELGAEGNAEVFLVGARAPENENKNEVCIEPEDGKWSLSIFSGLLDSIETIYNTHHLQNIAYGDEASNRDKPKWMRQDSTRRAVEDALKDYDEANGVISFCGVAQRLGGYYITPVIQIPKSTFLKFPALANKPKGNRQQGFGYRSFIHAAIFTVLNEISEELQSPEPGRFIYKAMRIPEEIIRIAAKDFLRTPGLSIDERYYEDGLFEQLNLVSSLMYEQMKGIGRLILIHPENEAIDYLIQFIQPVSLREPRWVRKILQMAASGSAIIADWQHIYGLGDLKTTHDPSEQDAFTINFLDHYYWELCCGEQVLLRSKYGVPKLPQEYFDQQSFMANYIRLFPLSSVEDSLHLWNLLQVQIKQGYGSMIVVTEDAAIEAKRLSKQGTSIVATRLTETLLESISSIDGTILLDPYGVCHAFGVILDGEVNDKCTPSRGARYNSGVRYVYSEGRCALAIVASDDKTIDIIPEIRRLVSRSLLERYVKTFIASTIENFHDSKNWLDKHRFYINAEQCEQLNSTIDRLDNSPQEVGRIYFGTDKFEVHPDFNESYLID</sequence>
<reference evidence="2 3" key="1">
    <citation type="submission" date="2013-02" db="EMBL/GenBank/DDBJ databases">
        <title>The Genome Sequence of Acinetobacter sp. NIPH 809.</title>
        <authorList>
            <consortium name="The Broad Institute Genome Sequencing Platform"/>
            <consortium name="The Broad Institute Genome Sequencing Center for Infectious Disease"/>
            <person name="Cerqueira G."/>
            <person name="Feldgarden M."/>
            <person name="Courvalin P."/>
            <person name="Perichon B."/>
            <person name="Grillot-Courvalin C."/>
            <person name="Clermont D."/>
            <person name="Rocha E."/>
            <person name="Yoon E.-J."/>
            <person name="Nemec A."/>
            <person name="Walker B."/>
            <person name="Young S.K."/>
            <person name="Zeng Q."/>
            <person name="Gargeya S."/>
            <person name="Fitzgerald M."/>
            <person name="Haas B."/>
            <person name="Abouelleil A."/>
            <person name="Alvarado L."/>
            <person name="Arachchi H.M."/>
            <person name="Berlin A.M."/>
            <person name="Chapman S.B."/>
            <person name="Dewar J."/>
            <person name="Goldberg J."/>
            <person name="Griggs A."/>
            <person name="Gujja S."/>
            <person name="Hansen M."/>
            <person name="Howarth C."/>
            <person name="Imamovic A."/>
            <person name="Larimer J."/>
            <person name="McCowan C."/>
            <person name="Murphy C."/>
            <person name="Neiman D."/>
            <person name="Pearson M."/>
            <person name="Priest M."/>
            <person name="Roberts A."/>
            <person name="Saif S."/>
            <person name="Shea T."/>
            <person name="Sisk P."/>
            <person name="Sykes S."/>
            <person name="Wortman J."/>
            <person name="Nusbaum C."/>
            <person name="Birren B."/>
        </authorList>
    </citation>
    <scope>NUCLEOTIDE SEQUENCE [LARGE SCALE GENOMIC DNA]</scope>
    <source>
        <strain evidence="2 3">NIPH 809</strain>
    </source>
</reference>
<feature type="domain" description="DAC" evidence="1">
    <location>
        <begin position="358"/>
        <end position="508"/>
    </location>
</feature>
<accession>A0ABN0JJC6</accession>
<dbReference type="InterPro" id="IPR048555">
    <property type="entry name" value="DACNH"/>
</dbReference>
<evidence type="ECO:0000313" key="2">
    <source>
        <dbReference type="EMBL" id="ENU25294.1"/>
    </source>
</evidence>
<dbReference type="Pfam" id="PF02457">
    <property type="entry name" value="DAC"/>
    <property type="match status" value="1"/>
</dbReference>
<dbReference type="SUPFAM" id="SSF143597">
    <property type="entry name" value="YojJ-like"/>
    <property type="match status" value="1"/>
</dbReference>
<proteinExistence type="predicted"/>
<dbReference type="PROSITE" id="PS51794">
    <property type="entry name" value="DAC"/>
    <property type="match status" value="1"/>
</dbReference>
<organism evidence="2 3">
    <name type="scientific">Acinetobacter proteolyticus</name>
    <dbReference type="NCBI Taxonomy" id="1776741"/>
    <lineage>
        <taxon>Bacteria</taxon>
        <taxon>Pseudomonadati</taxon>
        <taxon>Pseudomonadota</taxon>
        <taxon>Gammaproteobacteria</taxon>
        <taxon>Moraxellales</taxon>
        <taxon>Moraxellaceae</taxon>
        <taxon>Acinetobacter</taxon>
    </lineage>
</organism>
<dbReference type="InterPro" id="IPR036888">
    <property type="entry name" value="DNA_integrity_DisA_N_sf"/>
</dbReference>
<dbReference type="InterPro" id="IPR048554">
    <property type="entry name" value="DACNG"/>
</dbReference>
<gene>
    <name evidence="2" type="ORF">F993_00068</name>
</gene>
<name>A0ABN0JJC6_9GAMM</name>
<evidence type="ECO:0000313" key="3">
    <source>
        <dbReference type="Proteomes" id="UP000013034"/>
    </source>
</evidence>
<dbReference type="RefSeq" id="WP_004651993.1">
    <property type="nucleotide sequence ID" value="NZ_KB849177.1"/>
</dbReference>
<dbReference type="EMBL" id="APOI01000002">
    <property type="protein sequence ID" value="ENU25294.1"/>
    <property type="molecule type" value="Genomic_DNA"/>
</dbReference>
<keyword evidence="3" id="KW-1185">Reference proteome</keyword>
<dbReference type="Proteomes" id="UP000013034">
    <property type="component" value="Unassembled WGS sequence"/>
</dbReference>
<evidence type="ECO:0000259" key="1">
    <source>
        <dbReference type="PROSITE" id="PS51794"/>
    </source>
</evidence>
<dbReference type="Pfam" id="PF21750">
    <property type="entry name" value="DACNH"/>
    <property type="match status" value="1"/>
</dbReference>